<proteinExistence type="predicted"/>
<evidence type="ECO:0000256" key="1">
    <source>
        <dbReference type="SAM" id="Phobius"/>
    </source>
</evidence>
<gene>
    <name evidence="2" type="ORF">UFOPK1908_00990</name>
    <name evidence="3" type="ORF">UFOPK3576_01698</name>
</gene>
<evidence type="ECO:0000313" key="3">
    <source>
        <dbReference type="EMBL" id="CAB4921630.1"/>
    </source>
</evidence>
<keyword evidence="1" id="KW-0812">Transmembrane</keyword>
<dbReference type="EMBL" id="CAEZVB010000045">
    <property type="protein sequence ID" value="CAB4623331.1"/>
    <property type="molecule type" value="Genomic_DNA"/>
</dbReference>
<name>A0A6J7HWZ0_9ZZZZ</name>
<reference evidence="3" key="1">
    <citation type="submission" date="2020-05" db="EMBL/GenBank/DDBJ databases">
        <authorList>
            <person name="Chiriac C."/>
            <person name="Salcher M."/>
            <person name="Ghai R."/>
            <person name="Kavagutti S V."/>
        </authorList>
    </citation>
    <scope>NUCLEOTIDE SEQUENCE</scope>
</reference>
<keyword evidence="1" id="KW-0472">Membrane</keyword>
<feature type="transmembrane region" description="Helical" evidence="1">
    <location>
        <begin position="21"/>
        <end position="40"/>
    </location>
</feature>
<organism evidence="3">
    <name type="scientific">freshwater metagenome</name>
    <dbReference type="NCBI Taxonomy" id="449393"/>
    <lineage>
        <taxon>unclassified sequences</taxon>
        <taxon>metagenomes</taxon>
        <taxon>ecological metagenomes</taxon>
    </lineage>
</organism>
<dbReference type="AlphaFoldDB" id="A0A6J7HWZ0"/>
<sequence>MGDLSDLISHVRISIAQHRRLVAAACAGLATLFLVSAFVGESTTSTSPGTPEAIVASLEVNEVAVPILLADKQLAGAVQLGNSVQLIQLFDGSEPEIISDNARVMSKGNASSAFSAGDASLIVVAVPQEESVQVAAAGASASLTLVVKSAHS</sequence>
<accession>A0A6J7HWZ0</accession>
<dbReference type="EMBL" id="CAFBMO010000127">
    <property type="protein sequence ID" value="CAB4921630.1"/>
    <property type="molecule type" value="Genomic_DNA"/>
</dbReference>
<protein>
    <submittedName>
        <fullName evidence="3">Unannotated protein</fullName>
    </submittedName>
</protein>
<evidence type="ECO:0000313" key="2">
    <source>
        <dbReference type="EMBL" id="CAB4623331.1"/>
    </source>
</evidence>
<keyword evidence="1" id="KW-1133">Transmembrane helix</keyword>